<feature type="transmembrane region" description="Helical" evidence="1">
    <location>
        <begin position="293"/>
        <end position="321"/>
    </location>
</feature>
<feature type="transmembrane region" description="Helical" evidence="1">
    <location>
        <begin position="204"/>
        <end position="237"/>
    </location>
</feature>
<dbReference type="EMBL" id="PNBA02000015">
    <property type="protein sequence ID" value="KAG6398509.1"/>
    <property type="molecule type" value="Genomic_DNA"/>
</dbReference>
<evidence type="ECO:0000256" key="1">
    <source>
        <dbReference type="SAM" id="Phobius"/>
    </source>
</evidence>
<reference evidence="2" key="1">
    <citation type="submission" date="2018-01" db="EMBL/GenBank/DDBJ databases">
        <authorList>
            <person name="Mao J.F."/>
        </authorList>
    </citation>
    <scope>NUCLEOTIDE SEQUENCE</scope>
    <source>
        <strain evidence="2">Huo1</strain>
        <tissue evidence="2">Leaf</tissue>
    </source>
</reference>
<feature type="transmembrane region" description="Helical" evidence="1">
    <location>
        <begin position="124"/>
        <end position="149"/>
    </location>
</feature>
<dbReference type="AlphaFoldDB" id="A0A8X8WPX8"/>
<gene>
    <name evidence="2" type="ORF">SASPL_139972</name>
</gene>
<keyword evidence="3" id="KW-1185">Reference proteome</keyword>
<dbReference type="OrthoDB" id="1908649at2759"/>
<feature type="transmembrane region" description="Helical" evidence="1">
    <location>
        <begin position="258"/>
        <end position="278"/>
    </location>
</feature>
<dbReference type="Proteomes" id="UP000298416">
    <property type="component" value="Unassembled WGS sequence"/>
</dbReference>
<sequence length="360" mass="40203">MPLIPISKVSISSPHNFPNLPNPQEKSAMDREQEEIQFLGFFGILQESCNIVSSWKKIFAQITVALIIPLSFIYLAHIEISELLFTKIMHNEFILDQTPEGTSSYDRLNALLSSELTTFFLFKLGYFLFFIVLALLSTSAVVYTVACIYTSRDLSLPTVVSVVPRVWKRLMVTFIWNFVIVFAYNVVSLVVLIVGAILLGQIDIIGPLFLIAFAAAYLIGFLYITIIWHVATVVSVLEESYGINAMTKSQDLIKGKMGVAFAVFMVIGVCFFAIQLMFEMLVVQGEGGVADRVGYGIVCLVLLSVLMLFGLIAQTIIYFVCKSYHHQNIDKSLLADHLGAYLGEYVPLKAADVQLHHFQP</sequence>
<feature type="transmembrane region" description="Helical" evidence="1">
    <location>
        <begin position="170"/>
        <end position="198"/>
    </location>
</feature>
<evidence type="ECO:0000313" key="2">
    <source>
        <dbReference type="EMBL" id="KAG6398509.1"/>
    </source>
</evidence>
<keyword evidence="1" id="KW-1133">Transmembrane helix</keyword>
<organism evidence="2">
    <name type="scientific">Salvia splendens</name>
    <name type="common">Scarlet sage</name>
    <dbReference type="NCBI Taxonomy" id="180675"/>
    <lineage>
        <taxon>Eukaryota</taxon>
        <taxon>Viridiplantae</taxon>
        <taxon>Streptophyta</taxon>
        <taxon>Embryophyta</taxon>
        <taxon>Tracheophyta</taxon>
        <taxon>Spermatophyta</taxon>
        <taxon>Magnoliopsida</taxon>
        <taxon>eudicotyledons</taxon>
        <taxon>Gunneridae</taxon>
        <taxon>Pentapetalae</taxon>
        <taxon>asterids</taxon>
        <taxon>lamiids</taxon>
        <taxon>Lamiales</taxon>
        <taxon>Lamiaceae</taxon>
        <taxon>Nepetoideae</taxon>
        <taxon>Mentheae</taxon>
        <taxon>Salviinae</taxon>
        <taxon>Salvia</taxon>
        <taxon>Salvia subgen. Calosphace</taxon>
        <taxon>core Calosphace</taxon>
    </lineage>
</organism>
<feature type="transmembrane region" description="Helical" evidence="1">
    <location>
        <begin position="58"/>
        <end position="77"/>
    </location>
</feature>
<comment type="caution">
    <text evidence="2">The sequence shown here is derived from an EMBL/GenBank/DDBJ whole genome shotgun (WGS) entry which is preliminary data.</text>
</comment>
<dbReference type="PANTHER" id="PTHR33133:SF5">
    <property type="entry name" value="OS08G0107100 PROTEIN"/>
    <property type="match status" value="1"/>
</dbReference>
<name>A0A8X8WPX8_SALSN</name>
<dbReference type="PANTHER" id="PTHR33133">
    <property type="entry name" value="OS08G0107100 PROTEIN-RELATED"/>
    <property type="match status" value="1"/>
</dbReference>
<protein>
    <submittedName>
        <fullName evidence="2">Uncharacterized protein</fullName>
    </submittedName>
</protein>
<evidence type="ECO:0000313" key="3">
    <source>
        <dbReference type="Proteomes" id="UP000298416"/>
    </source>
</evidence>
<reference evidence="2" key="2">
    <citation type="submission" date="2020-08" db="EMBL/GenBank/DDBJ databases">
        <title>Plant Genome Project.</title>
        <authorList>
            <person name="Zhang R.-G."/>
        </authorList>
    </citation>
    <scope>NUCLEOTIDE SEQUENCE</scope>
    <source>
        <strain evidence="2">Huo1</strain>
        <tissue evidence="2">Leaf</tissue>
    </source>
</reference>
<keyword evidence="1" id="KW-0472">Membrane</keyword>
<accession>A0A8X8WPX8</accession>
<keyword evidence="1" id="KW-0812">Transmembrane</keyword>
<proteinExistence type="predicted"/>